<protein>
    <recommendedName>
        <fullName evidence="4">Transmembrane protein</fullName>
    </recommendedName>
</protein>
<feature type="transmembrane region" description="Helical" evidence="1">
    <location>
        <begin position="157"/>
        <end position="175"/>
    </location>
</feature>
<dbReference type="STRING" id="1300345.LF41_1598"/>
<dbReference type="OrthoDB" id="6057530at2"/>
<proteinExistence type="predicted"/>
<organism evidence="2 3">
    <name type="scientific">Lysobacter dokdonensis DS-58</name>
    <dbReference type="NCBI Taxonomy" id="1300345"/>
    <lineage>
        <taxon>Bacteria</taxon>
        <taxon>Pseudomonadati</taxon>
        <taxon>Pseudomonadota</taxon>
        <taxon>Gammaproteobacteria</taxon>
        <taxon>Lysobacterales</taxon>
        <taxon>Lysobacteraceae</taxon>
        <taxon>Noviluteimonas</taxon>
    </lineage>
</organism>
<dbReference type="AlphaFoldDB" id="A0A0A2WER2"/>
<feature type="transmembrane region" description="Helical" evidence="1">
    <location>
        <begin position="82"/>
        <end position="102"/>
    </location>
</feature>
<dbReference type="EMBL" id="JRKJ01000021">
    <property type="protein sequence ID" value="KGQ18243.1"/>
    <property type="molecule type" value="Genomic_DNA"/>
</dbReference>
<keyword evidence="1" id="KW-0812">Transmembrane</keyword>
<name>A0A0A2WER2_9GAMM</name>
<comment type="caution">
    <text evidence="2">The sequence shown here is derived from an EMBL/GenBank/DDBJ whole genome shotgun (WGS) entry which is preliminary data.</text>
</comment>
<evidence type="ECO:0000256" key="1">
    <source>
        <dbReference type="SAM" id="Phobius"/>
    </source>
</evidence>
<accession>A0A0A2WER2</accession>
<sequence length="228" mass="26134">MPDFRREAKTDLDKTVVGIELTLISIIQGLALAMLATAAVQPLLQLQYTTWPYIFTGLLVVLIFWSRSLIHTLSFIGWPLEFGHTFGYFGATLIEAAALTQVADPRSWFALNACYAAAVWGLYAWDLRVVQSQAHDFATEEERLLYEDIVRDQRANIVMLMPAAITFQAIAWWLVHRYPDAMLRGHWHLLLIGLTIAFSLHYLHGGVVLLRRRRDWILARQAQERREG</sequence>
<feature type="transmembrane region" description="Helical" evidence="1">
    <location>
        <begin position="50"/>
        <end position="70"/>
    </location>
</feature>
<feature type="transmembrane region" description="Helical" evidence="1">
    <location>
        <begin position="21"/>
        <end position="44"/>
    </location>
</feature>
<evidence type="ECO:0008006" key="4">
    <source>
        <dbReference type="Google" id="ProtNLM"/>
    </source>
</evidence>
<dbReference type="RefSeq" id="WP_036170653.1">
    <property type="nucleotide sequence ID" value="NZ_JRKJ01000021.1"/>
</dbReference>
<dbReference type="PATRIC" id="fig|1300345.3.peg.2667"/>
<evidence type="ECO:0000313" key="3">
    <source>
        <dbReference type="Proteomes" id="UP000030518"/>
    </source>
</evidence>
<keyword evidence="1" id="KW-1133">Transmembrane helix</keyword>
<dbReference type="Proteomes" id="UP000030518">
    <property type="component" value="Unassembled WGS sequence"/>
</dbReference>
<reference evidence="2 3" key="1">
    <citation type="submission" date="2014-09" db="EMBL/GenBank/DDBJ databases">
        <title>Genome sequences of Lysobacter dokdonensis DS-58.</title>
        <authorList>
            <person name="Kim J.F."/>
            <person name="Kwak M.-J."/>
        </authorList>
    </citation>
    <scope>NUCLEOTIDE SEQUENCE [LARGE SCALE GENOMIC DNA]</scope>
    <source>
        <strain evidence="2 3">DS-58</strain>
    </source>
</reference>
<keyword evidence="1" id="KW-0472">Membrane</keyword>
<feature type="transmembrane region" description="Helical" evidence="1">
    <location>
        <begin position="187"/>
        <end position="210"/>
    </location>
</feature>
<evidence type="ECO:0000313" key="2">
    <source>
        <dbReference type="EMBL" id="KGQ18243.1"/>
    </source>
</evidence>
<keyword evidence="3" id="KW-1185">Reference proteome</keyword>
<feature type="transmembrane region" description="Helical" evidence="1">
    <location>
        <begin position="108"/>
        <end position="125"/>
    </location>
</feature>
<gene>
    <name evidence="2" type="ORF">LF41_1598</name>
</gene>